<keyword evidence="5" id="KW-0378">Hydrolase</keyword>
<keyword evidence="2" id="KW-1277">Toxin-antitoxin system</keyword>
<keyword evidence="4" id="KW-0479">Metal-binding</keyword>
<keyword evidence="10" id="KW-1185">Reference proteome</keyword>
<dbReference type="Gene3D" id="3.40.50.1010">
    <property type="entry name" value="5'-nuclease"/>
    <property type="match status" value="1"/>
</dbReference>
<accession>A0ABT5UI41</accession>
<reference evidence="9 10" key="1">
    <citation type="submission" date="2022-11" db="EMBL/GenBank/DDBJ databases">
        <title>Spartinivicinus poritis sp. nov., isolated from scleractinian coral Porites lutea.</title>
        <authorList>
            <person name="Zhang G."/>
            <person name="Cai L."/>
            <person name="Wei Q."/>
        </authorList>
    </citation>
    <scope>NUCLEOTIDE SEQUENCE [LARGE SCALE GENOMIC DNA]</scope>
    <source>
        <strain evidence="9 10">A2-2</strain>
    </source>
</reference>
<dbReference type="PANTHER" id="PTHR33653:SF1">
    <property type="entry name" value="RIBONUCLEASE VAPC2"/>
    <property type="match status" value="1"/>
</dbReference>
<evidence type="ECO:0000256" key="2">
    <source>
        <dbReference type="ARBA" id="ARBA00022649"/>
    </source>
</evidence>
<evidence type="ECO:0000256" key="4">
    <source>
        <dbReference type="ARBA" id="ARBA00022723"/>
    </source>
</evidence>
<sequence length="139" mass="15545">MRFLLDTCVLSELRKPDCNPNVKFAISNCSNKDLFISSISIGEITKGVSLLEEGRRKKELSNWLNSLESQFADRILSVDAETARIWGELTADGKRKGKPIPIMDGLIAATAIRSGLHVMTRNIQDFENTSAMLFNPWES</sequence>
<comment type="cofactor">
    <cofactor evidence="1">
        <name>Mg(2+)</name>
        <dbReference type="ChEBI" id="CHEBI:18420"/>
    </cofactor>
</comment>
<dbReference type="InterPro" id="IPR050556">
    <property type="entry name" value="Type_II_TA_system_RNase"/>
</dbReference>
<proteinExistence type="inferred from homology"/>
<keyword evidence="3" id="KW-0540">Nuclease</keyword>
<dbReference type="EMBL" id="JAPMOU010000133">
    <property type="protein sequence ID" value="MDE1466069.1"/>
    <property type="molecule type" value="Genomic_DNA"/>
</dbReference>
<dbReference type="RefSeq" id="WP_274692365.1">
    <property type="nucleotide sequence ID" value="NZ_JAPMOU010000133.1"/>
</dbReference>
<dbReference type="CDD" id="cd18746">
    <property type="entry name" value="PIN_VapC4-5_FitB-like"/>
    <property type="match status" value="1"/>
</dbReference>
<evidence type="ECO:0000313" key="9">
    <source>
        <dbReference type="EMBL" id="MDE1466069.1"/>
    </source>
</evidence>
<dbReference type="InterPro" id="IPR002716">
    <property type="entry name" value="PIN_dom"/>
</dbReference>
<evidence type="ECO:0000313" key="10">
    <source>
        <dbReference type="Proteomes" id="UP001528823"/>
    </source>
</evidence>
<evidence type="ECO:0000259" key="8">
    <source>
        <dbReference type="Pfam" id="PF01850"/>
    </source>
</evidence>
<dbReference type="Pfam" id="PF01850">
    <property type="entry name" value="PIN"/>
    <property type="match status" value="1"/>
</dbReference>
<comment type="caution">
    <text evidence="9">The sequence shown here is derived from an EMBL/GenBank/DDBJ whole genome shotgun (WGS) entry which is preliminary data.</text>
</comment>
<protein>
    <submittedName>
        <fullName evidence="9">Type II toxin-antitoxin system VapC family toxin</fullName>
    </submittedName>
</protein>
<evidence type="ECO:0000256" key="6">
    <source>
        <dbReference type="ARBA" id="ARBA00022842"/>
    </source>
</evidence>
<feature type="domain" description="PIN" evidence="8">
    <location>
        <begin position="4"/>
        <end position="127"/>
    </location>
</feature>
<organism evidence="9 10">
    <name type="scientific">Spartinivicinus poritis</name>
    <dbReference type="NCBI Taxonomy" id="2994640"/>
    <lineage>
        <taxon>Bacteria</taxon>
        <taxon>Pseudomonadati</taxon>
        <taxon>Pseudomonadota</taxon>
        <taxon>Gammaproteobacteria</taxon>
        <taxon>Oceanospirillales</taxon>
        <taxon>Zooshikellaceae</taxon>
        <taxon>Spartinivicinus</taxon>
    </lineage>
</organism>
<evidence type="ECO:0000256" key="5">
    <source>
        <dbReference type="ARBA" id="ARBA00022801"/>
    </source>
</evidence>
<dbReference type="PANTHER" id="PTHR33653">
    <property type="entry name" value="RIBONUCLEASE VAPC2"/>
    <property type="match status" value="1"/>
</dbReference>
<evidence type="ECO:0000256" key="7">
    <source>
        <dbReference type="ARBA" id="ARBA00038093"/>
    </source>
</evidence>
<dbReference type="InterPro" id="IPR029060">
    <property type="entry name" value="PIN-like_dom_sf"/>
</dbReference>
<name>A0ABT5UI41_9GAMM</name>
<comment type="similarity">
    <text evidence="7">Belongs to the PINc/VapC protein family.</text>
</comment>
<evidence type="ECO:0000256" key="1">
    <source>
        <dbReference type="ARBA" id="ARBA00001946"/>
    </source>
</evidence>
<evidence type="ECO:0000256" key="3">
    <source>
        <dbReference type="ARBA" id="ARBA00022722"/>
    </source>
</evidence>
<keyword evidence="6" id="KW-0460">Magnesium</keyword>
<gene>
    <name evidence="9" type="ORF">ORQ98_29375</name>
</gene>
<dbReference type="SUPFAM" id="SSF88723">
    <property type="entry name" value="PIN domain-like"/>
    <property type="match status" value="1"/>
</dbReference>
<dbReference type="Proteomes" id="UP001528823">
    <property type="component" value="Unassembled WGS sequence"/>
</dbReference>